<protein>
    <submittedName>
        <fullName evidence="1">Uncharacterized protein</fullName>
    </submittedName>
</protein>
<keyword evidence="2" id="KW-1185">Reference proteome</keyword>
<dbReference type="OrthoDB" id="2444617at2759"/>
<dbReference type="EMBL" id="KN042433">
    <property type="protein sequence ID" value="KFH62135.1"/>
    <property type="molecule type" value="Genomic_DNA"/>
</dbReference>
<sequence>MDTTPPIFQRFENKNGPLQSLPTHISEEHGDRYVLWSDIQHAFKGVGLWQFIAWGQGLPILFVVDGDTIRKFTEQRSKWDDEQEGRSEESLPFALPWAQTLNDTTGQHIEASQGCTHESPDKECTRTLHFKNLFKSLKILNEELTDETEWRSGCEDEPRDIFQKLAANIRYFYSMILQELERLKALGMQVKVDGMAEEQLCTHIRDMYQETLMAEYRNNCLSSLCNGSLGYDLYYPAPRLFIVLPADLDTWIDSDTATHSFRLFFMCENKKQESETPEDTPQHVHVSNHPGYNLQRPQEFFQIYGDYVLRLLQMVECGYSDNRHVVPALNSFKILCDYDTVVSGSHLSKETIGSLVAKSIAYIQKLSPSKWIEDPTLSANQSAMIKAYLEIPDNCDGQGNLHRHINAHEKEVLWMCQWHNERQLHQEALQELQVFVQSHAGHVRMQEATLRVELCSDEDADQFCTLLMGTKHTFNLSIKINWKSTRSSMAKLCRDVACTGTVILEIDGATLDSQPEGPVQHSCHPFSDVLLGGKFPRFIALLNYPRPHERRLYFKNFSLRMLGSPVHSTFNWVDLLDISRKFEASVCKAQKASGYSTAAREFRSALEHIGLPSATEFTMARTSTAGEAGTQRQIEWAYKFDLQELAFVDAYSNDMQGPISVLCSQSLQRLTVHLEKDLSVRKNLAHVVRINTQLHDLSFSYYGHDILYYIRYIFCLWCATSVSSLTLIDHMRGMQGRTIMQLTRNIGYYLLQSGTVLDSRNADPSVCQQPPQAWGFDILQLDCDHVFSQLLDASSVILASFMKYFPTDLTLLTLDVSHLSREGLLSVETILQLSHLEYLKVICNPVKSHMSIAVARVLRSIQWSTLKSLTIIGAHIETWVSIWMSAHSNPFNPYRTFGGPQLLHLHLHHTGLATPQLLSHASALFVHGLVYLNPSVELVLTNFILKDDFC</sequence>
<organism evidence="1 2">
    <name type="scientific">Podila verticillata NRRL 6337</name>
    <dbReference type="NCBI Taxonomy" id="1069443"/>
    <lineage>
        <taxon>Eukaryota</taxon>
        <taxon>Fungi</taxon>
        <taxon>Fungi incertae sedis</taxon>
        <taxon>Mucoromycota</taxon>
        <taxon>Mortierellomycotina</taxon>
        <taxon>Mortierellomycetes</taxon>
        <taxon>Mortierellales</taxon>
        <taxon>Mortierellaceae</taxon>
        <taxon>Podila</taxon>
    </lineage>
</organism>
<dbReference type="AlphaFoldDB" id="A0A086TJK8"/>
<evidence type="ECO:0000313" key="2">
    <source>
        <dbReference type="Proteomes" id="UP000243308"/>
    </source>
</evidence>
<evidence type="ECO:0000313" key="1">
    <source>
        <dbReference type="EMBL" id="KFH62135.1"/>
    </source>
</evidence>
<accession>A0A086TJK8</accession>
<dbReference type="Proteomes" id="UP000243308">
    <property type="component" value="Unassembled WGS sequence"/>
</dbReference>
<reference evidence="1 2" key="1">
    <citation type="submission" date="2011-02" db="EMBL/GenBank/DDBJ databases">
        <title>The Genome Sequence of Mortierella verticillata NRRL 6337.</title>
        <authorList>
            <consortium name="The Broad Institute Genome Sequencing Platform"/>
            <person name="Russ C."/>
            <person name="Cuomo C."/>
            <person name="Burger G."/>
            <person name="Gray M.W."/>
            <person name="Holland P.W.H."/>
            <person name="King N."/>
            <person name="Lang F.B.F."/>
            <person name="Roger A.J."/>
            <person name="Ruiz-Trillo I."/>
            <person name="Young S.K."/>
            <person name="Zeng Q."/>
            <person name="Gargeya S."/>
            <person name="Alvarado L."/>
            <person name="Berlin A."/>
            <person name="Chapman S.B."/>
            <person name="Chen Z."/>
            <person name="Freedman E."/>
            <person name="Gellesch M."/>
            <person name="Goldberg J."/>
            <person name="Griggs A."/>
            <person name="Gujja S."/>
            <person name="Heilman E."/>
            <person name="Heiman D."/>
            <person name="Howarth C."/>
            <person name="Mehta T."/>
            <person name="Neiman D."/>
            <person name="Pearson M."/>
            <person name="Roberts A."/>
            <person name="Saif S."/>
            <person name="Shea T."/>
            <person name="Shenoy N."/>
            <person name="Sisk P."/>
            <person name="Stolte C."/>
            <person name="Sykes S."/>
            <person name="White J."/>
            <person name="Yandava C."/>
            <person name="Haas B."/>
            <person name="Nusbaum C."/>
            <person name="Birren B."/>
        </authorList>
    </citation>
    <scope>NUCLEOTIDE SEQUENCE [LARGE SCALE GENOMIC DNA]</scope>
    <source>
        <strain evidence="1 2">NRRL 6337</strain>
    </source>
</reference>
<proteinExistence type="predicted"/>
<name>A0A086TJK8_9FUNG</name>
<gene>
    <name evidence="1" type="ORF">MVEG_11774</name>
</gene>